<keyword evidence="2" id="KW-1185">Reference proteome</keyword>
<name>A0A8S1JSL5_9CILI</name>
<dbReference type="EMBL" id="CAJJDN010000001">
    <property type="protein sequence ID" value="CAD8045624.1"/>
    <property type="molecule type" value="Genomic_DNA"/>
</dbReference>
<comment type="caution">
    <text evidence="1">The sequence shown here is derived from an EMBL/GenBank/DDBJ whole genome shotgun (WGS) entry which is preliminary data.</text>
</comment>
<proteinExistence type="predicted"/>
<protein>
    <submittedName>
        <fullName evidence="1">Uncharacterized protein</fullName>
    </submittedName>
</protein>
<evidence type="ECO:0000313" key="1">
    <source>
        <dbReference type="EMBL" id="CAD8045624.1"/>
    </source>
</evidence>
<reference evidence="1" key="1">
    <citation type="submission" date="2021-01" db="EMBL/GenBank/DDBJ databases">
        <authorList>
            <consortium name="Genoscope - CEA"/>
            <person name="William W."/>
        </authorList>
    </citation>
    <scope>NUCLEOTIDE SEQUENCE</scope>
</reference>
<dbReference type="Proteomes" id="UP000692954">
    <property type="component" value="Unassembled WGS sequence"/>
</dbReference>
<dbReference type="AlphaFoldDB" id="A0A8S1JSL5"/>
<organism evidence="1 2">
    <name type="scientific">Paramecium sonneborni</name>
    <dbReference type="NCBI Taxonomy" id="65129"/>
    <lineage>
        <taxon>Eukaryota</taxon>
        <taxon>Sar</taxon>
        <taxon>Alveolata</taxon>
        <taxon>Ciliophora</taxon>
        <taxon>Intramacronucleata</taxon>
        <taxon>Oligohymenophorea</taxon>
        <taxon>Peniculida</taxon>
        <taxon>Parameciidae</taxon>
        <taxon>Paramecium</taxon>
    </lineage>
</organism>
<accession>A0A8S1JSL5</accession>
<evidence type="ECO:0000313" key="2">
    <source>
        <dbReference type="Proteomes" id="UP000692954"/>
    </source>
</evidence>
<sequence length="89" mass="10781">MAQSFKARLNYLQLQQGFSNEFNSYQQQQIKNKKSLKNQDFYQNQDDHNIEKKQKVLTNNQKKMQLPIAMLKKKYKINWTSKTIRLNQL</sequence>
<gene>
    <name evidence="1" type="ORF">PSON_ATCC_30995.1.T0010147</name>
</gene>